<dbReference type="Proteomes" id="UP000007947">
    <property type="component" value="Chromosome"/>
</dbReference>
<dbReference type="KEGG" id="mph:MLP_15350"/>
<proteinExistence type="predicted"/>
<name>F5XQP9_MICPN</name>
<sequence>MPRAFELRSNVTPYDACYVALAEALESELVTADRRLANASGPRCTIRVIG</sequence>
<dbReference type="STRING" id="1032480.MLP_15350"/>
<dbReference type="InterPro" id="IPR029060">
    <property type="entry name" value="PIN-like_dom_sf"/>
</dbReference>
<dbReference type="AlphaFoldDB" id="F5XQP9"/>
<organism evidence="1 2">
    <name type="scientific">Microlunatus phosphovorus (strain ATCC 700054 / DSM 10555 / JCM 9379 / NBRC 101784 / NCIMB 13414 / VKM Ac-1990 / NM-1)</name>
    <dbReference type="NCBI Taxonomy" id="1032480"/>
    <lineage>
        <taxon>Bacteria</taxon>
        <taxon>Bacillati</taxon>
        <taxon>Actinomycetota</taxon>
        <taxon>Actinomycetes</taxon>
        <taxon>Propionibacteriales</taxon>
        <taxon>Propionibacteriaceae</taxon>
        <taxon>Microlunatus</taxon>
    </lineage>
</organism>
<reference evidence="1 2" key="1">
    <citation type="submission" date="2011-05" db="EMBL/GenBank/DDBJ databases">
        <title>Whole genome sequence of Microlunatus phosphovorus NM-1.</title>
        <authorList>
            <person name="Hosoyama A."/>
            <person name="Sasaki K."/>
            <person name="Harada T."/>
            <person name="Igarashi R."/>
            <person name="Kawakoshi A."/>
            <person name="Sasagawa M."/>
            <person name="Fukada J."/>
            <person name="Nakamura S."/>
            <person name="Katano Y."/>
            <person name="Hanada S."/>
            <person name="Kamagata Y."/>
            <person name="Nakamura N."/>
            <person name="Yamazaki S."/>
            <person name="Fujita N."/>
        </authorList>
    </citation>
    <scope>NUCLEOTIDE SEQUENCE [LARGE SCALE GENOMIC DNA]</scope>
    <source>
        <strain evidence="2">ATCC 700054 / DSM 10555 / JCM 9379 / NBRC 101784 / NCIMB 13414 / VKM Ac-1990 / NM-1</strain>
    </source>
</reference>
<dbReference type="eggNOG" id="COG4113">
    <property type="taxonomic scope" value="Bacteria"/>
</dbReference>
<dbReference type="HOGENOM" id="CLU_209774_0_0_11"/>
<accession>F5XQP9</accession>
<evidence type="ECO:0000313" key="1">
    <source>
        <dbReference type="EMBL" id="BAK34549.1"/>
    </source>
</evidence>
<evidence type="ECO:0008006" key="3">
    <source>
        <dbReference type="Google" id="ProtNLM"/>
    </source>
</evidence>
<dbReference type="Gene3D" id="3.40.50.1010">
    <property type="entry name" value="5'-nuclease"/>
    <property type="match status" value="1"/>
</dbReference>
<dbReference type="InterPro" id="IPR044153">
    <property type="entry name" value="PIN_Pae0151-like"/>
</dbReference>
<dbReference type="CDD" id="cd09873">
    <property type="entry name" value="PIN_Pae0151-like"/>
    <property type="match status" value="1"/>
</dbReference>
<dbReference type="EMBL" id="AP012204">
    <property type="protein sequence ID" value="BAK34549.1"/>
    <property type="molecule type" value="Genomic_DNA"/>
</dbReference>
<gene>
    <name evidence="1" type="ordered locus">MLP_15350</name>
</gene>
<evidence type="ECO:0000313" key="2">
    <source>
        <dbReference type="Proteomes" id="UP000007947"/>
    </source>
</evidence>
<protein>
    <recommendedName>
        <fullName evidence="3">PIN domain-containing protein</fullName>
    </recommendedName>
</protein>
<dbReference type="SUPFAM" id="SSF88723">
    <property type="entry name" value="PIN domain-like"/>
    <property type="match status" value="1"/>
</dbReference>
<keyword evidence="2" id="KW-1185">Reference proteome</keyword>